<accession>A0AAD5U110</accession>
<evidence type="ECO:0000313" key="6">
    <source>
        <dbReference type="EMBL" id="KAJ3216523.1"/>
    </source>
</evidence>
<comment type="caution">
    <text evidence="6">The sequence shown here is derived from an EMBL/GenBank/DDBJ whole genome shotgun (WGS) entry which is preliminary data.</text>
</comment>
<keyword evidence="7" id="KW-1185">Reference proteome</keyword>
<keyword evidence="5" id="KW-0131">Cell cycle</keyword>
<dbReference type="AlphaFoldDB" id="A0AAD5U110"/>
<dbReference type="GO" id="GO:0003688">
    <property type="term" value="F:DNA replication origin binding"/>
    <property type="evidence" value="ECO:0007669"/>
    <property type="project" value="TreeGrafter"/>
</dbReference>
<evidence type="ECO:0000256" key="5">
    <source>
        <dbReference type="ARBA" id="ARBA00023306"/>
    </source>
</evidence>
<dbReference type="Pfam" id="PF02724">
    <property type="entry name" value="CDC45"/>
    <property type="match status" value="1"/>
</dbReference>
<dbReference type="InterPro" id="IPR003874">
    <property type="entry name" value="CDC45"/>
</dbReference>
<dbReference type="EMBL" id="JADGJW010000474">
    <property type="protein sequence ID" value="KAJ3216523.1"/>
    <property type="molecule type" value="Genomic_DNA"/>
</dbReference>
<evidence type="ECO:0000313" key="7">
    <source>
        <dbReference type="Proteomes" id="UP001211065"/>
    </source>
</evidence>
<keyword evidence="4" id="KW-0539">Nucleus</keyword>
<dbReference type="GO" id="GO:0006270">
    <property type="term" value="P:DNA replication initiation"/>
    <property type="evidence" value="ECO:0007669"/>
    <property type="project" value="InterPro"/>
</dbReference>
<dbReference type="Proteomes" id="UP001211065">
    <property type="component" value="Unassembled WGS sequence"/>
</dbReference>
<comment type="subcellular location">
    <subcellularLocation>
        <location evidence="1">Nucleus</location>
    </subcellularLocation>
</comment>
<keyword evidence="3" id="KW-0235">DNA replication</keyword>
<dbReference type="GO" id="GO:0003682">
    <property type="term" value="F:chromatin binding"/>
    <property type="evidence" value="ECO:0007669"/>
    <property type="project" value="TreeGrafter"/>
</dbReference>
<comment type="similarity">
    <text evidence="2">Belongs to the CDC45 family.</text>
</comment>
<evidence type="ECO:0000256" key="2">
    <source>
        <dbReference type="ARBA" id="ARBA00010727"/>
    </source>
</evidence>
<dbReference type="PANTHER" id="PTHR10507:SF0">
    <property type="entry name" value="CELL DIVISION CONTROL PROTEIN 45 HOMOLOG"/>
    <property type="match status" value="1"/>
</dbReference>
<protein>
    <submittedName>
        <fullName evidence="6">Uncharacterized protein</fullName>
    </submittedName>
</protein>
<evidence type="ECO:0000256" key="4">
    <source>
        <dbReference type="ARBA" id="ARBA00023242"/>
    </source>
</evidence>
<evidence type="ECO:0000256" key="1">
    <source>
        <dbReference type="ARBA" id="ARBA00004123"/>
    </source>
</evidence>
<proteinExistence type="inferred from homology"/>
<name>A0AAD5U110_9FUNG</name>
<dbReference type="PANTHER" id="PTHR10507">
    <property type="entry name" value="CDC45-RELATED PROTEIN"/>
    <property type="match status" value="1"/>
</dbReference>
<sequence length="361" mass="40416">MSEIVFPSFVRRFGYKITTSASDGVYSSLLDCGGDWIDRYAYGDIPMDIAMNRVNLNSASSRLGVLKGGVKRHDESVDGRGYGQQQGRVAFNINILRILSFLYIKGVGVGTKTGLAAIGLRLIEFSEGLSKYQKSSLKSGEESEEVDEDEKWVKNFWVAFDSLENSDLMVYGIHLSMQFQATLVETGVSILERSIVRSFKKFRLGVLNNGTGISITSNNNQENRSLLNFLNEKEGNQNQKNNSGKPQSKRVKTSIDKEFSIFSKSSTHLKKLSKFILEAFQACNYTSLPLILAFLNEENDTFLCCGTMLLSKKKKSKFGIAFQESAELSGAKVKHDSFDVCVIEIKREDLMDFIEKLKLVL</sequence>
<reference evidence="6" key="1">
    <citation type="submission" date="2020-05" db="EMBL/GenBank/DDBJ databases">
        <title>Phylogenomic resolution of chytrid fungi.</title>
        <authorList>
            <person name="Stajich J.E."/>
            <person name="Amses K."/>
            <person name="Simmons R."/>
            <person name="Seto K."/>
            <person name="Myers J."/>
            <person name="Bonds A."/>
            <person name="Quandt C.A."/>
            <person name="Barry K."/>
            <person name="Liu P."/>
            <person name="Grigoriev I."/>
            <person name="Longcore J.E."/>
            <person name="James T.Y."/>
        </authorList>
    </citation>
    <scope>NUCLEOTIDE SEQUENCE</scope>
    <source>
        <strain evidence="6">JEL0476</strain>
    </source>
</reference>
<dbReference type="GO" id="GO:0031261">
    <property type="term" value="C:DNA replication preinitiation complex"/>
    <property type="evidence" value="ECO:0007669"/>
    <property type="project" value="TreeGrafter"/>
</dbReference>
<gene>
    <name evidence="6" type="ORF">HK099_005837</name>
</gene>
<organism evidence="6 7">
    <name type="scientific">Clydaea vesicula</name>
    <dbReference type="NCBI Taxonomy" id="447962"/>
    <lineage>
        <taxon>Eukaryota</taxon>
        <taxon>Fungi</taxon>
        <taxon>Fungi incertae sedis</taxon>
        <taxon>Chytridiomycota</taxon>
        <taxon>Chytridiomycota incertae sedis</taxon>
        <taxon>Chytridiomycetes</taxon>
        <taxon>Lobulomycetales</taxon>
        <taxon>Lobulomycetaceae</taxon>
        <taxon>Clydaea</taxon>
    </lineage>
</organism>
<dbReference type="GO" id="GO:0000727">
    <property type="term" value="P:double-strand break repair via break-induced replication"/>
    <property type="evidence" value="ECO:0007669"/>
    <property type="project" value="TreeGrafter"/>
</dbReference>
<dbReference type="GO" id="GO:0003697">
    <property type="term" value="F:single-stranded DNA binding"/>
    <property type="evidence" value="ECO:0007669"/>
    <property type="project" value="TreeGrafter"/>
</dbReference>
<evidence type="ECO:0000256" key="3">
    <source>
        <dbReference type="ARBA" id="ARBA00022705"/>
    </source>
</evidence>
<dbReference type="GO" id="GO:1902977">
    <property type="term" value="P:mitotic DNA replication preinitiation complex assembly"/>
    <property type="evidence" value="ECO:0007669"/>
    <property type="project" value="TreeGrafter"/>
</dbReference>